<name>A0A0A9A4F5_ARUDO</name>
<dbReference type="EMBL" id="GBRH01253077">
    <property type="protein sequence ID" value="JAD44818.1"/>
    <property type="molecule type" value="Transcribed_RNA"/>
</dbReference>
<reference evidence="1" key="1">
    <citation type="submission" date="2014-09" db="EMBL/GenBank/DDBJ databases">
        <authorList>
            <person name="Magalhaes I.L.F."/>
            <person name="Oliveira U."/>
            <person name="Santos F.R."/>
            <person name="Vidigal T.H.D.A."/>
            <person name="Brescovit A.D."/>
            <person name="Santos A.J."/>
        </authorList>
    </citation>
    <scope>NUCLEOTIDE SEQUENCE</scope>
    <source>
        <tissue evidence="1">Shoot tissue taken approximately 20 cm above the soil surface</tissue>
    </source>
</reference>
<evidence type="ECO:0000313" key="1">
    <source>
        <dbReference type="EMBL" id="JAD44818.1"/>
    </source>
</evidence>
<proteinExistence type="predicted"/>
<accession>A0A0A9A4F5</accession>
<reference evidence="1" key="2">
    <citation type="journal article" date="2015" name="Data Brief">
        <title>Shoot transcriptome of the giant reed, Arundo donax.</title>
        <authorList>
            <person name="Barrero R.A."/>
            <person name="Guerrero F.D."/>
            <person name="Moolhuijzen P."/>
            <person name="Goolsby J.A."/>
            <person name="Tidwell J."/>
            <person name="Bellgard S.E."/>
            <person name="Bellgard M.I."/>
        </authorList>
    </citation>
    <scope>NUCLEOTIDE SEQUENCE</scope>
    <source>
        <tissue evidence="1">Shoot tissue taken approximately 20 cm above the soil surface</tissue>
    </source>
</reference>
<dbReference type="AlphaFoldDB" id="A0A0A9A4F5"/>
<organism evidence="1">
    <name type="scientific">Arundo donax</name>
    <name type="common">Giant reed</name>
    <name type="synonym">Donax arundinaceus</name>
    <dbReference type="NCBI Taxonomy" id="35708"/>
    <lineage>
        <taxon>Eukaryota</taxon>
        <taxon>Viridiplantae</taxon>
        <taxon>Streptophyta</taxon>
        <taxon>Embryophyta</taxon>
        <taxon>Tracheophyta</taxon>
        <taxon>Spermatophyta</taxon>
        <taxon>Magnoliopsida</taxon>
        <taxon>Liliopsida</taxon>
        <taxon>Poales</taxon>
        <taxon>Poaceae</taxon>
        <taxon>PACMAD clade</taxon>
        <taxon>Arundinoideae</taxon>
        <taxon>Arundineae</taxon>
        <taxon>Arundo</taxon>
    </lineage>
</organism>
<protein>
    <submittedName>
        <fullName evidence="1">Uncharacterized protein</fullName>
    </submittedName>
</protein>
<sequence length="31" mass="3901">MFFLRYRNQNFGPYICRCTRCRTYFNVSTNK</sequence>